<comment type="similarity">
    <text evidence="2">Belongs to the SNF7 family.</text>
</comment>
<dbReference type="GO" id="GO:0032511">
    <property type="term" value="P:late endosome to vacuole transport via multivesicular body sorting pathway"/>
    <property type="evidence" value="ECO:0007669"/>
    <property type="project" value="TreeGrafter"/>
</dbReference>
<gene>
    <name evidence="7" type="ORF">RSOL_174670</name>
</gene>
<comment type="subcellular location">
    <subcellularLocation>
        <location evidence="1">Endosome membrane</location>
    </subcellularLocation>
</comment>
<sequence>MGGKQSVPKISSQDRAIVDLKIQRDEVKRYRKRIQIVLDREQAIAKEALANGNKRVALLALRKRKYQESMLQKTDGQLETLEGWSHLLNSPWSKRIFSLACNKETKSSKLSMPK</sequence>
<dbReference type="EMBL" id="JATN01000322">
    <property type="protein sequence ID" value="EUC56375.1"/>
    <property type="molecule type" value="Genomic_DNA"/>
</dbReference>
<dbReference type="Pfam" id="PF03357">
    <property type="entry name" value="Snf7"/>
    <property type="match status" value="1"/>
</dbReference>
<organism evidence="7 8">
    <name type="scientific">Rhizoctonia solani AG-3 Rhs1AP</name>
    <dbReference type="NCBI Taxonomy" id="1086054"/>
    <lineage>
        <taxon>Eukaryota</taxon>
        <taxon>Fungi</taxon>
        <taxon>Dikarya</taxon>
        <taxon>Basidiomycota</taxon>
        <taxon>Agaricomycotina</taxon>
        <taxon>Agaricomycetes</taxon>
        <taxon>Cantharellales</taxon>
        <taxon>Ceratobasidiaceae</taxon>
        <taxon>Rhizoctonia</taxon>
    </lineage>
</organism>
<keyword evidence="4" id="KW-0967">Endosome</keyword>
<evidence type="ECO:0000313" key="7">
    <source>
        <dbReference type="EMBL" id="EUC56375.1"/>
    </source>
</evidence>
<evidence type="ECO:0000256" key="6">
    <source>
        <dbReference type="ARBA" id="ARBA00023136"/>
    </source>
</evidence>
<dbReference type="GO" id="GO:0006900">
    <property type="term" value="P:vesicle budding from membrane"/>
    <property type="evidence" value="ECO:0007669"/>
    <property type="project" value="TreeGrafter"/>
</dbReference>
<dbReference type="InterPro" id="IPR005024">
    <property type="entry name" value="Snf7_fam"/>
</dbReference>
<dbReference type="Proteomes" id="UP000030108">
    <property type="component" value="Unassembled WGS sequence"/>
</dbReference>
<dbReference type="PANTHER" id="PTHR22761:SF5">
    <property type="entry name" value="CHARGED MULTIVESICULAR BODY PROTEIN 6"/>
    <property type="match status" value="1"/>
</dbReference>
<dbReference type="Gene3D" id="1.10.287.1060">
    <property type="entry name" value="ESAT-6-like"/>
    <property type="match status" value="1"/>
</dbReference>
<evidence type="ECO:0000256" key="4">
    <source>
        <dbReference type="ARBA" id="ARBA00022753"/>
    </source>
</evidence>
<dbReference type="GO" id="GO:0000815">
    <property type="term" value="C:ESCRT III complex"/>
    <property type="evidence" value="ECO:0007669"/>
    <property type="project" value="TreeGrafter"/>
</dbReference>
<dbReference type="AlphaFoldDB" id="X8J2Z7"/>
<evidence type="ECO:0000256" key="2">
    <source>
        <dbReference type="ARBA" id="ARBA00006190"/>
    </source>
</evidence>
<evidence type="ECO:0000313" key="8">
    <source>
        <dbReference type="Proteomes" id="UP000030108"/>
    </source>
</evidence>
<evidence type="ECO:0000256" key="5">
    <source>
        <dbReference type="ARBA" id="ARBA00022927"/>
    </source>
</evidence>
<evidence type="ECO:0000256" key="3">
    <source>
        <dbReference type="ARBA" id="ARBA00022448"/>
    </source>
</evidence>
<keyword evidence="3" id="KW-0813">Transport</keyword>
<keyword evidence="6" id="KW-0472">Membrane</keyword>
<keyword evidence="5" id="KW-0653">Protein transport</keyword>
<accession>X8J2Z7</accession>
<evidence type="ECO:0000256" key="1">
    <source>
        <dbReference type="ARBA" id="ARBA00004608"/>
    </source>
</evidence>
<protein>
    <submittedName>
        <fullName evidence="7">SNF7 family protein</fullName>
    </submittedName>
</protein>
<dbReference type="OrthoDB" id="441172at2759"/>
<reference evidence="8" key="1">
    <citation type="journal article" date="2014" name="Genome Announc.">
        <title>Draft genome sequence of the plant-pathogenic soil fungus Rhizoctonia solani anastomosis group 3 strain Rhs1AP.</title>
        <authorList>
            <person name="Cubeta M.A."/>
            <person name="Thomas E."/>
            <person name="Dean R.A."/>
            <person name="Jabaji S."/>
            <person name="Neate S.M."/>
            <person name="Tavantzis S."/>
            <person name="Toda T."/>
            <person name="Vilgalys R."/>
            <person name="Bharathan N."/>
            <person name="Fedorova-Abrams N."/>
            <person name="Pakala S.B."/>
            <person name="Pakala S.M."/>
            <person name="Zafar N."/>
            <person name="Joardar V."/>
            <person name="Losada L."/>
            <person name="Nierman W.C."/>
        </authorList>
    </citation>
    <scope>NUCLEOTIDE SEQUENCE [LARGE SCALE GENOMIC DNA]</scope>
    <source>
        <strain evidence="8">AG-3</strain>
    </source>
</reference>
<name>X8J2Z7_9AGAM</name>
<dbReference type="PANTHER" id="PTHR22761">
    <property type="entry name" value="CHARGED MULTIVESICULAR BODY PROTEIN"/>
    <property type="match status" value="1"/>
</dbReference>
<dbReference type="GO" id="GO:0005771">
    <property type="term" value="C:multivesicular body"/>
    <property type="evidence" value="ECO:0007669"/>
    <property type="project" value="TreeGrafter"/>
</dbReference>
<proteinExistence type="inferred from homology"/>
<comment type="caution">
    <text evidence="7">The sequence shown here is derived from an EMBL/GenBank/DDBJ whole genome shotgun (WGS) entry which is preliminary data.</text>
</comment>
<dbReference type="GO" id="GO:0015031">
    <property type="term" value="P:protein transport"/>
    <property type="evidence" value="ECO:0007669"/>
    <property type="project" value="UniProtKB-KW"/>
</dbReference>